<dbReference type="EMBL" id="JAVBVO010000005">
    <property type="protein sequence ID" value="MDZ5760277.1"/>
    <property type="molecule type" value="Genomic_DNA"/>
</dbReference>
<evidence type="ECO:0000259" key="3">
    <source>
        <dbReference type="Pfam" id="PF26079"/>
    </source>
</evidence>
<dbReference type="InterPro" id="IPR058530">
    <property type="entry name" value="Baseplate_J-like_C"/>
</dbReference>
<comment type="similarity">
    <text evidence="1">Belongs to the Mu gp47/PBSX XkdT family.</text>
</comment>
<evidence type="ECO:0000259" key="2">
    <source>
        <dbReference type="Pfam" id="PF26078"/>
    </source>
</evidence>
<dbReference type="PANTHER" id="PTHR37829">
    <property type="entry name" value="PHAGE-LIKE ELEMENT PBSX PROTEIN XKDT"/>
    <property type="match status" value="1"/>
</dbReference>
<dbReference type="Proteomes" id="UP001290462">
    <property type="component" value="Unassembled WGS sequence"/>
</dbReference>
<organism evidence="4 5">
    <name type="scientific">Carnobacterium maltaromaticum</name>
    <name type="common">Carnobacterium piscicola</name>
    <dbReference type="NCBI Taxonomy" id="2751"/>
    <lineage>
        <taxon>Bacteria</taxon>
        <taxon>Bacillati</taxon>
        <taxon>Bacillota</taxon>
        <taxon>Bacilli</taxon>
        <taxon>Lactobacillales</taxon>
        <taxon>Carnobacteriaceae</taxon>
        <taxon>Carnobacterium</taxon>
    </lineage>
</organism>
<evidence type="ECO:0000313" key="4">
    <source>
        <dbReference type="EMBL" id="MDZ5760277.1"/>
    </source>
</evidence>
<dbReference type="InterPro" id="IPR058531">
    <property type="entry name" value="Baseplate_J_M"/>
</dbReference>
<feature type="domain" description="Baseplate J-like central" evidence="2">
    <location>
        <begin position="194"/>
        <end position="274"/>
    </location>
</feature>
<feature type="domain" description="Baseplate J-like C-terminal" evidence="3">
    <location>
        <begin position="281"/>
        <end position="378"/>
    </location>
</feature>
<gene>
    <name evidence="4" type="ORF">RAK27_16690</name>
</gene>
<name>A0AAW9K9M2_CARML</name>
<evidence type="ECO:0000256" key="1">
    <source>
        <dbReference type="ARBA" id="ARBA00038087"/>
    </source>
</evidence>
<dbReference type="RefSeq" id="WP_322809639.1">
    <property type="nucleotide sequence ID" value="NZ_JAVBVO010000005.1"/>
</dbReference>
<reference evidence="4" key="1">
    <citation type="submission" date="2023-08" db="EMBL/GenBank/DDBJ databases">
        <title>Genomic characterization of piscicolin 126 produced by Carnobacterium maltaromaticum CM22 strain isolated from salmon (Salmo salar).</title>
        <authorList>
            <person name="Gonzalez-Gragera E."/>
            <person name="Garcia-Lopez J.D."/>
            <person name="Teso-Perez C."/>
            <person name="Gimenez-Hernandez I."/>
            <person name="Peralta-Sanchez J.M."/>
            <person name="Valdivia E."/>
            <person name="Montalban-Lopez M."/>
            <person name="Martin-Platero A.M."/>
            <person name="Banos A."/>
            <person name="Martinez-Bueno M."/>
        </authorList>
    </citation>
    <scope>NUCLEOTIDE SEQUENCE</scope>
    <source>
        <strain evidence="4">CM22</strain>
    </source>
</reference>
<dbReference type="PANTHER" id="PTHR37829:SF3">
    <property type="entry name" value="PROTEIN JAYE-RELATED"/>
    <property type="match status" value="1"/>
</dbReference>
<evidence type="ECO:0000313" key="5">
    <source>
        <dbReference type="Proteomes" id="UP001290462"/>
    </source>
</evidence>
<proteinExistence type="inferred from homology"/>
<dbReference type="Pfam" id="PF26079">
    <property type="entry name" value="Baseplate_J_C"/>
    <property type="match status" value="1"/>
</dbReference>
<sequence length="379" mass="42473">MIIEELGTFLEKYTFETLIESALNQVPQDIDIREGSIIYDALAPACYQLADFYMQLKNVLLDTFPQTAIGNYLDLKVAEHGLIRSLATKAIKIAYFQNEDGQPMSLPIGFRLSSIETDTIIYRVKEATEDAGYYQVEAETAGTAGNKYLGSLLPIDTISKLAKASIVSLFVPARDTESDDELRQRFFSFINEKSFGGNFIEYILKTKALDGVGSVQVYPIWNGGGTVKLALLDTEYNLIKPELLEKVQELIDPIEHTGNGKGFAPIGHKVTVVSPTKLPLNLAFKIDLMTGYTVEQLRPFIQQALEKYFLSIRKQWDQPDESNFYYLTIYRSQLISAILGIVGIANISEMKLNGKESDLELTMNATKQEIPFLNKVEIS</sequence>
<accession>A0AAW9K9M2</accession>
<protein>
    <submittedName>
        <fullName evidence="4">Baseplate J/gp47 family protein</fullName>
    </submittedName>
</protein>
<dbReference type="Pfam" id="PF26078">
    <property type="entry name" value="Baseplate_J_M"/>
    <property type="match status" value="1"/>
</dbReference>
<dbReference type="InterPro" id="IPR052399">
    <property type="entry name" value="Phage_Baseplate_Assmbl_Protein"/>
</dbReference>
<dbReference type="AlphaFoldDB" id="A0AAW9K9M2"/>
<comment type="caution">
    <text evidence="4">The sequence shown here is derived from an EMBL/GenBank/DDBJ whole genome shotgun (WGS) entry which is preliminary data.</text>
</comment>